<evidence type="ECO:0000313" key="1">
    <source>
        <dbReference type="EMBL" id="CAI9738168.1"/>
    </source>
</evidence>
<name>A0AA36BPJ7_OCTVU</name>
<dbReference type="AlphaFoldDB" id="A0AA36BPJ7"/>
<sequence length="229" mass="26934">MIFEVSLREVKKLDKISDRSIARIKICNSSKKQKGAEIHDEVRRTVLPPNGRGLDNYNVQYFNRSQQQYKLHYFDIALTKCDKFVLLFEFRLLFQFGLLAKQVSEDSRTTLTNERQYIICESFEAYTGIIADAFELPYKYDITEELLTGQSSEEHVQLQSSVQCYKNKYHLGERAWLTQVACKPYGVMLIRFDTRLYRVLDIINCNTAKLFSNICRWNCNIDRVNILHT</sequence>
<keyword evidence="2" id="KW-1185">Reference proteome</keyword>
<accession>A0AA36BPJ7</accession>
<dbReference type="EMBL" id="OX597834">
    <property type="protein sequence ID" value="CAI9738168.1"/>
    <property type="molecule type" value="Genomic_DNA"/>
</dbReference>
<protein>
    <submittedName>
        <fullName evidence="1">Uncharacterized protein</fullName>
    </submittedName>
</protein>
<proteinExistence type="predicted"/>
<dbReference type="Proteomes" id="UP001162480">
    <property type="component" value="Chromosome 21"/>
</dbReference>
<evidence type="ECO:0000313" key="2">
    <source>
        <dbReference type="Proteomes" id="UP001162480"/>
    </source>
</evidence>
<gene>
    <name evidence="1" type="ORF">OCTVUL_1B022039</name>
</gene>
<reference evidence="1" key="1">
    <citation type="submission" date="2023-08" db="EMBL/GenBank/DDBJ databases">
        <authorList>
            <person name="Alioto T."/>
            <person name="Alioto T."/>
            <person name="Gomez Garrido J."/>
        </authorList>
    </citation>
    <scope>NUCLEOTIDE SEQUENCE</scope>
</reference>
<organism evidence="1 2">
    <name type="scientific">Octopus vulgaris</name>
    <name type="common">Common octopus</name>
    <dbReference type="NCBI Taxonomy" id="6645"/>
    <lineage>
        <taxon>Eukaryota</taxon>
        <taxon>Metazoa</taxon>
        <taxon>Spiralia</taxon>
        <taxon>Lophotrochozoa</taxon>
        <taxon>Mollusca</taxon>
        <taxon>Cephalopoda</taxon>
        <taxon>Coleoidea</taxon>
        <taxon>Octopodiformes</taxon>
        <taxon>Octopoda</taxon>
        <taxon>Incirrata</taxon>
        <taxon>Octopodidae</taxon>
        <taxon>Octopus</taxon>
    </lineage>
</organism>